<dbReference type="Proteomes" id="UP000240357">
    <property type="component" value="Unassembled WGS sequence"/>
</dbReference>
<name>A0A2T2YK54_9BACT</name>
<sequence>MYSTKNMNAAENLHLIDRYLRKELSGEELQLFEQRLKADPVFLREVELQKKTILLIKENEILRALKKAQRDITDKGTFQWPPRQSFEEVERVAAKAYREPAPREFLEKSFERPTPNPDITITYEGDPKPPFPITSAAGKNLFPFVKIFPASGSQTFHYRFKVVPSKYNPTTINTLLLLYGDFDPTKLILLYHKKENQEVIKLRMEAKEYSLKLNQPIAPLQAED</sequence>
<accession>A0A2T2YK54</accession>
<evidence type="ECO:0000313" key="2">
    <source>
        <dbReference type="Proteomes" id="UP000240357"/>
    </source>
</evidence>
<protein>
    <submittedName>
        <fullName evidence="1">Uncharacterized protein</fullName>
    </submittedName>
</protein>
<comment type="caution">
    <text evidence="1">The sequence shown here is derived from an EMBL/GenBank/DDBJ whole genome shotgun (WGS) entry which is preliminary data.</text>
</comment>
<gene>
    <name evidence="1" type="ORF">AHMF7605_21505</name>
</gene>
<evidence type="ECO:0000313" key="1">
    <source>
        <dbReference type="EMBL" id="PSR55893.1"/>
    </source>
</evidence>
<reference evidence="1 2" key="1">
    <citation type="submission" date="2018-03" db="EMBL/GenBank/DDBJ databases">
        <title>Adhaeribacter sp. HMF7605 Genome sequencing and assembly.</title>
        <authorList>
            <person name="Kang H."/>
            <person name="Kang J."/>
            <person name="Cha I."/>
            <person name="Kim H."/>
            <person name="Joh K."/>
        </authorList>
    </citation>
    <scope>NUCLEOTIDE SEQUENCE [LARGE SCALE GENOMIC DNA]</scope>
    <source>
        <strain evidence="1 2">HMF7605</strain>
    </source>
</reference>
<keyword evidence="2" id="KW-1185">Reference proteome</keyword>
<organism evidence="1 2">
    <name type="scientific">Adhaeribacter arboris</name>
    <dbReference type="NCBI Taxonomy" id="2072846"/>
    <lineage>
        <taxon>Bacteria</taxon>
        <taxon>Pseudomonadati</taxon>
        <taxon>Bacteroidota</taxon>
        <taxon>Cytophagia</taxon>
        <taxon>Cytophagales</taxon>
        <taxon>Hymenobacteraceae</taxon>
        <taxon>Adhaeribacter</taxon>
    </lineage>
</organism>
<proteinExistence type="predicted"/>
<dbReference type="EMBL" id="PYFT01000001">
    <property type="protein sequence ID" value="PSR55893.1"/>
    <property type="molecule type" value="Genomic_DNA"/>
</dbReference>
<dbReference type="AlphaFoldDB" id="A0A2T2YK54"/>